<dbReference type="EMBL" id="JAHRIO010020350">
    <property type="protein sequence ID" value="MEQ2164490.1"/>
    <property type="molecule type" value="Genomic_DNA"/>
</dbReference>
<evidence type="ECO:0000313" key="2">
    <source>
        <dbReference type="EMBL" id="MEQ2164490.1"/>
    </source>
</evidence>
<name>A0ABV0MZM6_9TELE</name>
<keyword evidence="3" id="KW-1185">Reference proteome</keyword>
<keyword evidence="1" id="KW-0472">Membrane</keyword>
<feature type="transmembrane region" description="Helical" evidence="1">
    <location>
        <begin position="48"/>
        <end position="66"/>
    </location>
</feature>
<evidence type="ECO:0000256" key="1">
    <source>
        <dbReference type="SAM" id="Phobius"/>
    </source>
</evidence>
<sequence length="99" mass="11314">MALRVPTMVSVLCVLLDNPWKSECACVSRRGNGIMASWIRCRREMREATMFLLVLLMLMLSSLEAVKVSPLIEKVSDHKDFKKLLRTRTNVLVLYTKTG</sequence>
<proteinExistence type="predicted"/>
<keyword evidence="1" id="KW-0812">Transmembrane</keyword>
<organism evidence="2 3">
    <name type="scientific">Goodea atripinnis</name>
    <dbReference type="NCBI Taxonomy" id="208336"/>
    <lineage>
        <taxon>Eukaryota</taxon>
        <taxon>Metazoa</taxon>
        <taxon>Chordata</taxon>
        <taxon>Craniata</taxon>
        <taxon>Vertebrata</taxon>
        <taxon>Euteleostomi</taxon>
        <taxon>Actinopterygii</taxon>
        <taxon>Neopterygii</taxon>
        <taxon>Teleostei</taxon>
        <taxon>Neoteleostei</taxon>
        <taxon>Acanthomorphata</taxon>
        <taxon>Ovalentaria</taxon>
        <taxon>Atherinomorphae</taxon>
        <taxon>Cyprinodontiformes</taxon>
        <taxon>Goodeidae</taxon>
        <taxon>Goodea</taxon>
    </lineage>
</organism>
<evidence type="ECO:0000313" key="3">
    <source>
        <dbReference type="Proteomes" id="UP001476798"/>
    </source>
</evidence>
<keyword evidence="1" id="KW-1133">Transmembrane helix</keyword>
<reference evidence="2 3" key="1">
    <citation type="submission" date="2021-06" db="EMBL/GenBank/DDBJ databases">
        <authorList>
            <person name="Palmer J.M."/>
        </authorList>
    </citation>
    <scope>NUCLEOTIDE SEQUENCE [LARGE SCALE GENOMIC DNA]</scope>
    <source>
        <strain evidence="2 3">GA_2019</strain>
        <tissue evidence="2">Muscle</tissue>
    </source>
</reference>
<dbReference type="Proteomes" id="UP001476798">
    <property type="component" value="Unassembled WGS sequence"/>
</dbReference>
<comment type="caution">
    <text evidence="2">The sequence shown here is derived from an EMBL/GenBank/DDBJ whole genome shotgun (WGS) entry which is preliminary data.</text>
</comment>
<protein>
    <submittedName>
        <fullName evidence="2">Uncharacterized protein</fullName>
    </submittedName>
</protein>
<accession>A0ABV0MZM6</accession>
<gene>
    <name evidence="2" type="ORF">GOODEAATRI_007222</name>
</gene>